<sequence length="323" mass="34705">MSVLEVTDLRVTFQTIHGVVCAVDGLSFSLDRGQTLGIVGESGSGKSVASLAIMGLHRDATVAGSVLLDGTEIIGASQRTIRQLRGRKVAMIFQDPLSSLHPAYTVGEQIAEAYRLHFGAGRRAARERAAELLDHVGIPDPHRRQADYPHQFSGGMRQRVMIAMALSCEPEVLIADEPTTALDVTVQAQILDLIVGIQQEFGLAVLMITHDLGVVARMADKVMIMYAGRAVEEGPAPTVFETPKHPYTRALLNSIPHLDRPLAEALRPVAGSPPSLMSPPPGCRFHPRCGERTTGLPCDTRSPRLANVGDGHRAGCHLLEVTG</sequence>
<evidence type="ECO:0000256" key="3">
    <source>
        <dbReference type="ARBA" id="ARBA00022448"/>
    </source>
</evidence>
<dbReference type="InterPro" id="IPR027417">
    <property type="entry name" value="P-loop_NTPase"/>
</dbReference>
<accession>A0A386WHC5</accession>
<dbReference type="InterPro" id="IPR003439">
    <property type="entry name" value="ABC_transporter-like_ATP-bd"/>
</dbReference>
<evidence type="ECO:0000256" key="5">
    <source>
        <dbReference type="ARBA" id="ARBA00022741"/>
    </source>
</evidence>
<dbReference type="PROSITE" id="PS00211">
    <property type="entry name" value="ABC_TRANSPORTER_1"/>
    <property type="match status" value="1"/>
</dbReference>
<dbReference type="Pfam" id="PF08352">
    <property type="entry name" value="oligo_HPY"/>
    <property type="match status" value="1"/>
</dbReference>
<evidence type="ECO:0000259" key="8">
    <source>
        <dbReference type="PROSITE" id="PS50893"/>
    </source>
</evidence>
<dbReference type="InterPro" id="IPR017871">
    <property type="entry name" value="ABC_transporter-like_CS"/>
</dbReference>
<dbReference type="CDD" id="cd03257">
    <property type="entry name" value="ABC_NikE_OppD_transporters"/>
    <property type="match status" value="1"/>
</dbReference>
<dbReference type="Gene3D" id="3.40.50.300">
    <property type="entry name" value="P-loop containing nucleotide triphosphate hydrolases"/>
    <property type="match status" value="1"/>
</dbReference>
<dbReference type="EMBL" id="CP024087">
    <property type="protein sequence ID" value="AYF26889.1"/>
    <property type="molecule type" value="Genomic_DNA"/>
</dbReference>
<keyword evidence="4" id="KW-1003">Cell membrane</keyword>
<dbReference type="InterPro" id="IPR003593">
    <property type="entry name" value="AAA+_ATPase"/>
</dbReference>
<gene>
    <name evidence="9" type="ORF">CSH63_05400</name>
</gene>
<dbReference type="GO" id="GO:0016887">
    <property type="term" value="F:ATP hydrolysis activity"/>
    <property type="evidence" value="ECO:0007669"/>
    <property type="project" value="InterPro"/>
</dbReference>
<evidence type="ECO:0000256" key="1">
    <source>
        <dbReference type="ARBA" id="ARBA00004202"/>
    </source>
</evidence>
<proteinExistence type="inferred from homology"/>
<evidence type="ECO:0000313" key="10">
    <source>
        <dbReference type="Proteomes" id="UP000267804"/>
    </source>
</evidence>
<dbReference type="AlphaFoldDB" id="A0A386WHC5"/>
<name>A0A386WHC5_9ACTN</name>
<evidence type="ECO:0000256" key="2">
    <source>
        <dbReference type="ARBA" id="ARBA00005417"/>
    </source>
</evidence>
<dbReference type="GO" id="GO:0015833">
    <property type="term" value="P:peptide transport"/>
    <property type="evidence" value="ECO:0007669"/>
    <property type="project" value="InterPro"/>
</dbReference>
<dbReference type="SUPFAM" id="SSF52540">
    <property type="entry name" value="P-loop containing nucleoside triphosphate hydrolases"/>
    <property type="match status" value="1"/>
</dbReference>
<dbReference type="GO" id="GO:0005886">
    <property type="term" value="C:plasma membrane"/>
    <property type="evidence" value="ECO:0007669"/>
    <property type="project" value="UniProtKB-SubCell"/>
</dbReference>
<evidence type="ECO:0000313" key="9">
    <source>
        <dbReference type="EMBL" id="AYF26889.1"/>
    </source>
</evidence>
<organism evidence="9 10">
    <name type="scientific">Micromonospora tulbaghiae</name>
    <dbReference type="NCBI Taxonomy" id="479978"/>
    <lineage>
        <taxon>Bacteria</taxon>
        <taxon>Bacillati</taxon>
        <taxon>Actinomycetota</taxon>
        <taxon>Actinomycetes</taxon>
        <taxon>Micromonosporales</taxon>
        <taxon>Micromonosporaceae</taxon>
        <taxon>Micromonospora</taxon>
    </lineage>
</organism>
<keyword evidence="7" id="KW-0472">Membrane</keyword>
<dbReference type="Pfam" id="PF00005">
    <property type="entry name" value="ABC_tran"/>
    <property type="match status" value="1"/>
</dbReference>
<dbReference type="NCBIfam" id="TIGR01727">
    <property type="entry name" value="oligo_HPY"/>
    <property type="match status" value="1"/>
</dbReference>
<evidence type="ECO:0000256" key="7">
    <source>
        <dbReference type="ARBA" id="ARBA00023136"/>
    </source>
</evidence>
<feature type="domain" description="ABC transporter" evidence="8">
    <location>
        <begin position="4"/>
        <end position="252"/>
    </location>
</feature>
<protein>
    <submittedName>
        <fullName evidence="9">Peptide ABC transporter ATP-binding protein</fullName>
    </submittedName>
</protein>
<keyword evidence="5" id="KW-0547">Nucleotide-binding</keyword>
<dbReference type="SMART" id="SM00382">
    <property type="entry name" value="AAA"/>
    <property type="match status" value="1"/>
</dbReference>
<dbReference type="InterPro" id="IPR050388">
    <property type="entry name" value="ABC_Ni/Peptide_Import"/>
</dbReference>
<dbReference type="PANTHER" id="PTHR43297:SF2">
    <property type="entry name" value="DIPEPTIDE TRANSPORT ATP-BINDING PROTEIN DPPD"/>
    <property type="match status" value="1"/>
</dbReference>
<evidence type="ECO:0000256" key="4">
    <source>
        <dbReference type="ARBA" id="ARBA00022475"/>
    </source>
</evidence>
<dbReference type="RefSeq" id="WP_120569292.1">
    <property type="nucleotide sequence ID" value="NZ_CP024087.1"/>
</dbReference>
<dbReference type="InterPro" id="IPR013563">
    <property type="entry name" value="Oligopep_ABC_C"/>
</dbReference>
<dbReference type="PROSITE" id="PS50893">
    <property type="entry name" value="ABC_TRANSPORTER_2"/>
    <property type="match status" value="1"/>
</dbReference>
<keyword evidence="6 9" id="KW-0067">ATP-binding</keyword>
<reference evidence="9 10" key="1">
    <citation type="submission" date="2017-10" db="EMBL/GenBank/DDBJ databases">
        <title>Integration of genomic and chemical information greatly accelerates assignment of the full stereostructure of myelolactone, a potent inhibitor of myeloma from a marine-derived Micromonospora.</title>
        <authorList>
            <person name="Kim M.C."/>
            <person name="Machado H."/>
            <person name="Jensen P.R."/>
            <person name="Fenical W."/>
        </authorList>
    </citation>
    <scope>NUCLEOTIDE SEQUENCE [LARGE SCALE GENOMIC DNA]</scope>
    <source>
        <strain evidence="9 10">CNY-010</strain>
    </source>
</reference>
<keyword evidence="3" id="KW-0813">Transport</keyword>
<dbReference type="FunFam" id="3.40.50.300:FF:000016">
    <property type="entry name" value="Oligopeptide ABC transporter ATP-binding component"/>
    <property type="match status" value="1"/>
</dbReference>
<dbReference type="KEGG" id="mtua:CSH63_05400"/>
<comment type="similarity">
    <text evidence="2">Belongs to the ABC transporter superfamily.</text>
</comment>
<dbReference type="Proteomes" id="UP000267804">
    <property type="component" value="Chromosome"/>
</dbReference>
<evidence type="ECO:0000256" key="6">
    <source>
        <dbReference type="ARBA" id="ARBA00022840"/>
    </source>
</evidence>
<comment type="subcellular location">
    <subcellularLocation>
        <location evidence="1">Cell membrane</location>
        <topology evidence="1">Peripheral membrane protein</topology>
    </subcellularLocation>
</comment>
<dbReference type="PANTHER" id="PTHR43297">
    <property type="entry name" value="OLIGOPEPTIDE TRANSPORT ATP-BINDING PROTEIN APPD"/>
    <property type="match status" value="1"/>
</dbReference>
<dbReference type="GO" id="GO:0005524">
    <property type="term" value="F:ATP binding"/>
    <property type="evidence" value="ECO:0007669"/>
    <property type="project" value="UniProtKB-KW"/>
</dbReference>